<evidence type="ECO:0000259" key="12">
    <source>
        <dbReference type="PROSITE" id="PS50172"/>
    </source>
</evidence>
<dbReference type="FunFam" id="3.40.50.300:FF:000395">
    <property type="entry name" value="Replication factor C subunit 1"/>
    <property type="match status" value="1"/>
</dbReference>
<feature type="compositionally biased region" description="Basic residues" evidence="11">
    <location>
        <begin position="981"/>
        <end position="994"/>
    </location>
</feature>
<evidence type="ECO:0000256" key="1">
    <source>
        <dbReference type="ARBA" id="ARBA00004123"/>
    </source>
</evidence>
<dbReference type="InterPro" id="IPR003959">
    <property type="entry name" value="ATPase_AAA_core"/>
</dbReference>
<organism evidence="13 14">
    <name type="scientific">Paramarasmius palmivorus</name>
    <dbReference type="NCBI Taxonomy" id="297713"/>
    <lineage>
        <taxon>Eukaryota</taxon>
        <taxon>Fungi</taxon>
        <taxon>Dikarya</taxon>
        <taxon>Basidiomycota</taxon>
        <taxon>Agaricomycotina</taxon>
        <taxon>Agaricomycetes</taxon>
        <taxon>Agaricomycetidae</taxon>
        <taxon>Agaricales</taxon>
        <taxon>Marasmiineae</taxon>
        <taxon>Marasmiaceae</taxon>
        <taxon>Paramarasmius</taxon>
    </lineage>
</organism>
<evidence type="ECO:0000256" key="6">
    <source>
        <dbReference type="ARBA" id="ARBA00022741"/>
    </source>
</evidence>
<evidence type="ECO:0000256" key="8">
    <source>
        <dbReference type="ARBA" id="ARBA00023125"/>
    </source>
</evidence>
<dbReference type="InterPro" id="IPR008921">
    <property type="entry name" value="DNA_pol3_clamp-load_cplx_C"/>
</dbReference>
<feature type="compositionally biased region" description="Polar residues" evidence="11">
    <location>
        <begin position="200"/>
        <end position="209"/>
    </location>
</feature>
<dbReference type="InterPro" id="IPR027417">
    <property type="entry name" value="P-loop_NTPase"/>
</dbReference>
<dbReference type="Proteomes" id="UP001383192">
    <property type="component" value="Unassembled WGS sequence"/>
</dbReference>
<feature type="compositionally biased region" description="Basic and acidic residues" evidence="11">
    <location>
        <begin position="1"/>
        <end position="16"/>
    </location>
</feature>
<dbReference type="GO" id="GO:0003689">
    <property type="term" value="F:DNA clamp loader activity"/>
    <property type="evidence" value="ECO:0007669"/>
    <property type="project" value="UniProtKB-UniRule"/>
</dbReference>
<comment type="caution">
    <text evidence="13">The sequence shown here is derived from an EMBL/GenBank/DDBJ whole genome shotgun (WGS) entry which is preliminary data.</text>
</comment>
<accession>A0AAW0DI97</accession>
<reference evidence="13 14" key="1">
    <citation type="submission" date="2024-01" db="EMBL/GenBank/DDBJ databases">
        <title>A draft genome for a cacao thread blight-causing isolate of Paramarasmius palmivorus.</title>
        <authorList>
            <person name="Baruah I.K."/>
            <person name="Bukari Y."/>
            <person name="Amoako-Attah I."/>
            <person name="Meinhardt L.W."/>
            <person name="Bailey B.A."/>
            <person name="Cohen S.P."/>
        </authorList>
    </citation>
    <scope>NUCLEOTIDE SEQUENCE [LARGE SCALE GENOMIC DNA]</scope>
    <source>
        <strain evidence="13 14">GH-12</strain>
    </source>
</reference>
<feature type="domain" description="BRCT" evidence="12">
    <location>
        <begin position="286"/>
        <end position="367"/>
    </location>
</feature>
<dbReference type="InterPro" id="IPR047854">
    <property type="entry name" value="RFC_lid"/>
</dbReference>
<dbReference type="InterPro" id="IPR013725">
    <property type="entry name" value="DNA_replication_fac_RFC1_C"/>
</dbReference>
<feature type="compositionally biased region" description="Low complexity" evidence="11">
    <location>
        <begin position="142"/>
        <end position="154"/>
    </location>
</feature>
<evidence type="ECO:0000313" key="14">
    <source>
        <dbReference type="Proteomes" id="UP001383192"/>
    </source>
</evidence>
<dbReference type="SMART" id="SM00382">
    <property type="entry name" value="AAA"/>
    <property type="match status" value="1"/>
</dbReference>
<keyword evidence="9 10" id="KW-0539">Nucleus</keyword>
<dbReference type="Gene3D" id="3.40.50.300">
    <property type="entry name" value="P-loop containing nucleotide triphosphate hydrolases"/>
    <property type="match status" value="1"/>
</dbReference>
<evidence type="ECO:0000256" key="7">
    <source>
        <dbReference type="ARBA" id="ARBA00022840"/>
    </source>
</evidence>
<gene>
    <name evidence="13" type="primary">rfc1_1</name>
    <name evidence="13" type="ORF">VNI00_005029</name>
</gene>
<dbReference type="SMART" id="SM00292">
    <property type="entry name" value="BRCT"/>
    <property type="match status" value="1"/>
</dbReference>
<evidence type="ECO:0000256" key="9">
    <source>
        <dbReference type="ARBA" id="ARBA00023242"/>
    </source>
</evidence>
<keyword evidence="7 10" id="KW-0067">ATP-binding</keyword>
<dbReference type="InterPro" id="IPR001357">
    <property type="entry name" value="BRCT_dom"/>
</dbReference>
<dbReference type="PROSITE" id="PS50172">
    <property type="entry name" value="BRCT"/>
    <property type="match status" value="1"/>
</dbReference>
<feature type="compositionally biased region" description="Basic and acidic residues" evidence="11">
    <location>
        <begin position="393"/>
        <end position="410"/>
    </location>
</feature>
<feature type="region of interest" description="Disordered" evidence="11">
    <location>
        <begin position="393"/>
        <end position="423"/>
    </location>
</feature>
<dbReference type="CDD" id="cd18140">
    <property type="entry name" value="HLD_clamp_RFC"/>
    <property type="match status" value="1"/>
</dbReference>
<evidence type="ECO:0000256" key="2">
    <source>
        <dbReference type="ARBA" id="ARBA00006116"/>
    </source>
</evidence>
<dbReference type="Gene3D" id="1.10.8.60">
    <property type="match status" value="1"/>
</dbReference>
<evidence type="ECO:0000256" key="3">
    <source>
        <dbReference type="ARBA" id="ARBA00020401"/>
    </source>
</evidence>
<dbReference type="SUPFAM" id="SSF48019">
    <property type="entry name" value="post-AAA+ oligomerization domain-like"/>
    <property type="match status" value="1"/>
</dbReference>
<dbReference type="SUPFAM" id="SSF52113">
    <property type="entry name" value="BRCT domain"/>
    <property type="match status" value="1"/>
</dbReference>
<evidence type="ECO:0000256" key="4">
    <source>
        <dbReference type="ARBA" id="ARBA00022553"/>
    </source>
</evidence>
<proteinExistence type="inferred from homology"/>
<feature type="compositionally biased region" description="Acidic residues" evidence="11">
    <location>
        <begin position="217"/>
        <end position="228"/>
    </location>
</feature>
<keyword evidence="5 10" id="KW-0235">DNA replication</keyword>
<feature type="compositionally biased region" description="Basic and acidic residues" evidence="11">
    <location>
        <begin position="962"/>
        <end position="977"/>
    </location>
</feature>
<feature type="compositionally biased region" description="Acidic residues" evidence="11">
    <location>
        <begin position="944"/>
        <end position="961"/>
    </location>
</feature>
<comment type="similarity">
    <text evidence="2 10">Belongs to the activator 1 large subunit family.</text>
</comment>
<comment type="subcellular location">
    <subcellularLocation>
        <location evidence="1 10">Nucleus</location>
    </subcellularLocation>
</comment>
<dbReference type="Pfam" id="PF00533">
    <property type="entry name" value="BRCT"/>
    <property type="match status" value="1"/>
</dbReference>
<sequence length="994" mass="107779">MAPSEKNTKTSGKDIRAFFGGSGSGSQKSQPVETPLPDLWNLTHEGIQTSSLGSTKGDGSKSSTNAKVAVKKDGAAKAPATNGQASSSKSNSTVIVLDSDDESTNHKSKSSTSTSKRKAVAVVSSDEEDAPKPPKKKPAPAPKASNSKPKPRASTSMKMDVDEDEPAPKPANLKRKKGTALLSSDSEEESKPSPPKKRAATTSSKSAKPNTKKTKDDDYEEEEEDDADLLPSKSKSRAPAKKAAATKDTDASKDKAEPAKKSNWAAMKAAKLAGPVAHGTKEVPDGDPNALMGLSFVFTGELSAFSREEALDIAKRFGGRVVGQPSSKTDYVILGDNAGPSKINAIKKHGLRTLNEDEFLNLIATRKGSGKMDEKTKKKLEKEQEEIKKAAKELEKREKEAAKEAAKAEGGKAPGTSGSAKVADPSMQLWTTRYAPQTMKEVCGNKDKVEKLLQWLNEWPNSYKAGFKKPGKNGMNMYRAVLITGSPGIGKTTSAHMCAKLAGFTPIELNASDTRSKKLVENGMNVNNTSLDSFISGSKATNSVGVALTDRSCLIMDEVDGMSAGDRGGVGALNAMIKKTKIPIICIANDKNAQKLKPLMSTTYGLSFSKPPAAQIRSRILTIAYKEKMKLPANVVDQLVQGSQSDIRQILNMLSTWKLSNDAMDFDESKALTKMNEKYTIMSPFDITSKVLGPYLFSATSRETLGDKMEYYFQDHSFVPLFIQENYLKSQPARIRNEDGPDKILKHLQLMDKAASSISDADLVDGLIHGPEQHWSLMPLHAVCSTVRPASFMYGNGVHFGGQNSMSFPQWLGQNSRQNKLSRQLTDVQARMRLKVSGDKAEIRQSYIPALFPHIVKPLADEGSSAVDDVIQHMDEYYLSKEDWDTIVELGVGDRKDEVVLKKIPPAVKTAFTRKYNAADHPIAFHKATDVGKAPKKLASEPAPDLEEAFEVDEVPDDVSEDEKSKEDTDDIGKDKLIQTTKKKTNGKAKGKAS</sequence>
<feature type="compositionally biased region" description="Polar residues" evidence="11">
    <location>
        <begin position="81"/>
        <end position="94"/>
    </location>
</feature>
<feature type="region of interest" description="Disordered" evidence="11">
    <location>
        <begin position="1"/>
        <end position="266"/>
    </location>
</feature>
<feature type="compositionally biased region" description="Basic and acidic residues" evidence="11">
    <location>
        <begin position="245"/>
        <end position="260"/>
    </location>
</feature>
<evidence type="ECO:0000256" key="11">
    <source>
        <dbReference type="SAM" id="MobiDB-lite"/>
    </source>
</evidence>
<dbReference type="PIRSF" id="PIRSF036578">
    <property type="entry name" value="RFC1"/>
    <property type="match status" value="1"/>
</dbReference>
<dbReference type="GO" id="GO:0005634">
    <property type="term" value="C:nucleus"/>
    <property type="evidence" value="ECO:0007669"/>
    <property type="project" value="UniProtKB-SubCell"/>
</dbReference>
<evidence type="ECO:0000256" key="10">
    <source>
        <dbReference type="PIRNR" id="PIRNR036578"/>
    </source>
</evidence>
<feature type="compositionally biased region" description="Low complexity" evidence="11">
    <location>
        <begin position="49"/>
        <end position="68"/>
    </location>
</feature>
<evidence type="ECO:0000313" key="13">
    <source>
        <dbReference type="EMBL" id="KAK7050917.1"/>
    </source>
</evidence>
<dbReference type="GO" id="GO:0006271">
    <property type="term" value="P:DNA strand elongation involved in DNA replication"/>
    <property type="evidence" value="ECO:0007669"/>
    <property type="project" value="UniProtKB-ARBA"/>
</dbReference>
<keyword evidence="14" id="KW-1185">Reference proteome</keyword>
<dbReference type="GO" id="GO:0005663">
    <property type="term" value="C:DNA replication factor C complex"/>
    <property type="evidence" value="ECO:0007669"/>
    <property type="project" value="InterPro"/>
</dbReference>
<dbReference type="GO" id="GO:0006281">
    <property type="term" value="P:DNA repair"/>
    <property type="evidence" value="ECO:0007669"/>
    <property type="project" value="InterPro"/>
</dbReference>
<evidence type="ECO:0000256" key="5">
    <source>
        <dbReference type="ARBA" id="ARBA00022705"/>
    </source>
</evidence>
<dbReference type="Gene3D" id="3.40.50.10190">
    <property type="entry name" value="BRCT domain"/>
    <property type="match status" value="1"/>
</dbReference>
<dbReference type="InterPro" id="IPR003593">
    <property type="entry name" value="AAA+_ATPase"/>
</dbReference>
<name>A0AAW0DI97_9AGAR</name>
<dbReference type="Pfam" id="PF25361">
    <property type="entry name" value="AAA_lid_RFC1"/>
    <property type="match status" value="1"/>
</dbReference>
<dbReference type="PANTHER" id="PTHR23389:SF6">
    <property type="entry name" value="REPLICATION FACTOR C SUBUNIT 1"/>
    <property type="match status" value="1"/>
</dbReference>
<dbReference type="GO" id="GO:0016887">
    <property type="term" value="F:ATP hydrolysis activity"/>
    <property type="evidence" value="ECO:0007669"/>
    <property type="project" value="InterPro"/>
</dbReference>
<dbReference type="FunFam" id="1.10.8.60:FF:000021">
    <property type="entry name" value="Replication factor C subunit 1"/>
    <property type="match status" value="1"/>
</dbReference>
<dbReference type="CDD" id="cd00009">
    <property type="entry name" value="AAA"/>
    <property type="match status" value="1"/>
</dbReference>
<dbReference type="AlphaFoldDB" id="A0AAW0DI97"/>
<keyword evidence="8" id="KW-0238">DNA-binding</keyword>
<dbReference type="InterPro" id="IPR012178">
    <property type="entry name" value="RFC1"/>
</dbReference>
<dbReference type="InterPro" id="IPR036420">
    <property type="entry name" value="BRCT_dom_sf"/>
</dbReference>
<dbReference type="GO" id="GO:0005524">
    <property type="term" value="F:ATP binding"/>
    <property type="evidence" value="ECO:0007669"/>
    <property type="project" value="UniProtKB-UniRule"/>
</dbReference>
<protein>
    <recommendedName>
        <fullName evidence="3 10">Replication factor C subunit 1</fullName>
    </recommendedName>
</protein>
<dbReference type="Gene3D" id="1.20.272.10">
    <property type="match status" value="1"/>
</dbReference>
<dbReference type="PANTHER" id="PTHR23389">
    <property type="entry name" value="CHROMOSOME TRANSMISSION FIDELITY FACTOR 18"/>
    <property type="match status" value="1"/>
</dbReference>
<dbReference type="Pfam" id="PF00004">
    <property type="entry name" value="AAA"/>
    <property type="match status" value="1"/>
</dbReference>
<keyword evidence="6 10" id="KW-0547">Nucleotide-binding</keyword>
<dbReference type="FunFam" id="3.40.50.10190:FF:000001">
    <property type="entry name" value="Replication factor C subunit 1"/>
    <property type="match status" value="1"/>
</dbReference>
<dbReference type="Pfam" id="PF08519">
    <property type="entry name" value="RFC1"/>
    <property type="match status" value="1"/>
</dbReference>
<dbReference type="GO" id="GO:0003677">
    <property type="term" value="F:DNA binding"/>
    <property type="evidence" value="ECO:0007669"/>
    <property type="project" value="UniProtKB-KW"/>
</dbReference>
<keyword evidence="4" id="KW-0597">Phosphoprotein</keyword>
<dbReference type="FunFam" id="1.20.272.10:FF:000005">
    <property type="entry name" value="Replication factor C subunit 1"/>
    <property type="match status" value="1"/>
</dbReference>
<dbReference type="EMBL" id="JAYKXP010000014">
    <property type="protein sequence ID" value="KAK7050917.1"/>
    <property type="molecule type" value="Genomic_DNA"/>
</dbReference>
<feature type="region of interest" description="Disordered" evidence="11">
    <location>
        <begin position="935"/>
        <end position="994"/>
    </location>
</feature>
<dbReference type="SUPFAM" id="SSF52540">
    <property type="entry name" value="P-loop containing nucleoside triphosphate hydrolases"/>
    <property type="match status" value="1"/>
</dbReference>